<sequence length="403" mass="44608">MTEAARLIDLSRLVSRVGRPTWTGIDRVEAAYLKRFLSENAPLFALVRSSFGFTLFDREGVGHLAQRILGDVPWGEPDILTKVFMRPGTGRRGAEADLRRFAIARTGRRTLGQTFAKHLPRGTIWFNVGHSNLVASVFDNIHESCDGHCVVLVHDTIPLDHPHWQREGTVSSFEARMRQVAAKADLVIHTSNATRGVTEAQFERFGRVPPGEVARLGIERPTPDKAQIPIGLRLDRPYFVALGTIEPRKNHAMLLNAWAAMRDTMRPDAIPQLFIVGARGWNNAKVFARLDLEPSNVVELGPLSDGATASLIAGAHGLLMPSFVEGFGLPPGEALSLGTKVLASDLPVYREVFGNNVIYLDPEALYPWVNEIQKIARKEREALVVTGKLPTWEAHFNIVLNCL</sequence>
<keyword evidence="4" id="KW-1185">Reference proteome</keyword>
<comment type="caution">
    <text evidence="3">The sequence shown here is derived from an EMBL/GenBank/DDBJ whole genome shotgun (WGS) entry which is preliminary data.</text>
</comment>
<dbReference type="PANTHER" id="PTHR46401:SF2">
    <property type="entry name" value="GLYCOSYLTRANSFERASE WBBK-RELATED"/>
    <property type="match status" value="1"/>
</dbReference>
<name>A0ABS6T4E8_9RHOB</name>
<proteinExistence type="predicted"/>
<gene>
    <name evidence="3" type="ORF">KJP28_14400</name>
</gene>
<accession>A0ABS6T4E8</accession>
<dbReference type="CDD" id="cd03809">
    <property type="entry name" value="GT4_MtfB-like"/>
    <property type="match status" value="1"/>
</dbReference>
<evidence type="ECO:0000313" key="3">
    <source>
        <dbReference type="EMBL" id="MBV7380119.1"/>
    </source>
</evidence>
<dbReference type="Pfam" id="PF00534">
    <property type="entry name" value="Glycos_transf_1"/>
    <property type="match status" value="1"/>
</dbReference>
<keyword evidence="1" id="KW-0808">Transferase</keyword>
<feature type="domain" description="Glycosyl transferase family 1" evidence="2">
    <location>
        <begin position="231"/>
        <end position="364"/>
    </location>
</feature>
<organism evidence="3 4">
    <name type="scientific">Maritimibacter dapengensis</name>
    <dbReference type="NCBI Taxonomy" id="2836868"/>
    <lineage>
        <taxon>Bacteria</taxon>
        <taxon>Pseudomonadati</taxon>
        <taxon>Pseudomonadota</taxon>
        <taxon>Alphaproteobacteria</taxon>
        <taxon>Rhodobacterales</taxon>
        <taxon>Roseobacteraceae</taxon>
        <taxon>Maritimibacter</taxon>
    </lineage>
</organism>
<dbReference type="InterPro" id="IPR001296">
    <property type="entry name" value="Glyco_trans_1"/>
</dbReference>
<dbReference type="PANTHER" id="PTHR46401">
    <property type="entry name" value="GLYCOSYLTRANSFERASE WBBK-RELATED"/>
    <property type="match status" value="1"/>
</dbReference>
<dbReference type="Proteomes" id="UP000756530">
    <property type="component" value="Unassembled WGS sequence"/>
</dbReference>
<evidence type="ECO:0000313" key="4">
    <source>
        <dbReference type="Proteomes" id="UP000756530"/>
    </source>
</evidence>
<dbReference type="RefSeq" id="WP_218393310.1">
    <property type="nucleotide sequence ID" value="NZ_JAHUZE010000003.1"/>
</dbReference>
<reference evidence="3 4" key="1">
    <citation type="submission" date="2021-05" db="EMBL/GenBank/DDBJ databases">
        <title>Culturable bacteria isolated from Daya Bay.</title>
        <authorList>
            <person name="Zheng W."/>
            <person name="Yu S."/>
            <person name="Huang Y."/>
        </authorList>
    </citation>
    <scope>NUCLEOTIDE SEQUENCE [LARGE SCALE GENOMIC DNA]</scope>
    <source>
        <strain evidence="3 4">DP4N28-5</strain>
    </source>
</reference>
<evidence type="ECO:0000259" key="2">
    <source>
        <dbReference type="Pfam" id="PF00534"/>
    </source>
</evidence>
<dbReference type="EMBL" id="JAHUZE010000003">
    <property type="protein sequence ID" value="MBV7380119.1"/>
    <property type="molecule type" value="Genomic_DNA"/>
</dbReference>
<evidence type="ECO:0000256" key="1">
    <source>
        <dbReference type="ARBA" id="ARBA00022679"/>
    </source>
</evidence>
<protein>
    <submittedName>
        <fullName evidence="3">Glycosyltransferase family 4 protein</fullName>
    </submittedName>
</protein>